<evidence type="ECO:0000256" key="1">
    <source>
        <dbReference type="SAM" id="Coils"/>
    </source>
</evidence>
<evidence type="ECO:0000313" key="2">
    <source>
        <dbReference type="EMBL" id="ASP49321.1"/>
    </source>
</evidence>
<evidence type="ECO:0008006" key="4">
    <source>
        <dbReference type="Google" id="ProtNLM"/>
    </source>
</evidence>
<dbReference type="AlphaFoldDB" id="A0A222GBZ9"/>
<organism evidence="2 3">
    <name type="scientific">Cognaticolwellia beringensis</name>
    <dbReference type="NCBI Taxonomy" id="1967665"/>
    <lineage>
        <taxon>Bacteria</taxon>
        <taxon>Pseudomonadati</taxon>
        <taxon>Pseudomonadota</taxon>
        <taxon>Gammaproteobacteria</taxon>
        <taxon>Alteromonadales</taxon>
        <taxon>Colwelliaceae</taxon>
        <taxon>Cognaticolwellia</taxon>
    </lineage>
</organism>
<gene>
    <name evidence="2" type="ORF">B5D82_17000</name>
</gene>
<evidence type="ECO:0000313" key="3">
    <source>
        <dbReference type="Proteomes" id="UP000202259"/>
    </source>
</evidence>
<dbReference type="PIRSF" id="PIRSF028200">
    <property type="entry name" value="UCP028200"/>
    <property type="match status" value="1"/>
</dbReference>
<feature type="coiled-coil region" evidence="1">
    <location>
        <begin position="117"/>
        <end position="148"/>
    </location>
</feature>
<keyword evidence="1" id="KW-0175">Coiled coil</keyword>
<dbReference type="Proteomes" id="UP000202259">
    <property type="component" value="Chromosome"/>
</dbReference>
<dbReference type="Pfam" id="PF19795">
    <property type="entry name" value="DUF6279"/>
    <property type="match status" value="1"/>
</dbReference>
<protein>
    <recommendedName>
        <fullName evidence="4">Lipoprotein</fullName>
    </recommendedName>
</protein>
<dbReference type="RefSeq" id="WP_081153211.1">
    <property type="nucleotide sequence ID" value="NZ_CP020465.1"/>
</dbReference>
<dbReference type="InterPro" id="IPR016875">
    <property type="entry name" value="UCP028200"/>
</dbReference>
<proteinExistence type="predicted"/>
<dbReference type="OrthoDB" id="5767052at2"/>
<dbReference type="PROSITE" id="PS51257">
    <property type="entry name" value="PROKAR_LIPOPROTEIN"/>
    <property type="match status" value="1"/>
</dbReference>
<dbReference type="KEGG" id="cber:B5D82_17000"/>
<keyword evidence="3" id="KW-1185">Reference proteome</keyword>
<dbReference type="EMBL" id="CP020465">
    <property type="protein sequence ID" value="ASP49321.1"/>
    <property type="molecule type" value="Genomic_DNA"/>
</dbReference>
<sequence length="282" mass="33809">MIKIKQILLCMVLSALLSGCSFRFVYNHLDWWTNWYLDDYVTLNEQQQQNFDHEFEQLHLWHRTTQLPVYVQQLKSLKIAINEEINEQQVTDNLAKFIQHWQNFLMAAEPRLQLLAFNLSTEQKQQLLLALQEANQENIDDIEDLSQQEWREERSDDQKDQLKSWFGKLTADQKSQVTLMSKNFQRSLLSRMVYRQRWTHQFGELLNGELPDHQFKFEFYRLFVNGRALRDEKLNAISANNNQVFAKIFVYMVNTANDKQRKRINKKIDKVIGDLEYLINND</sequence>
<accession>A0A222GBZ9</accession>
<name>A0A222GBZ9_9GAMM</name>
<reference evidence="2 3" key="1">
    <citation type="submission" date="2017-08" db="EMBL/GenBank/DDBJ databases">
        <title>Complete genome of Colwellia sp. NB097-1, a psychrophile bacterium ioslated from Bering Sea.</title>
        <authorList>
            <person name="Chen X."/>
        </authorList>
    </citation>
    <scope>NUCLEOTIDE SEQUENCE [LARGE SCALE GENOMIC DNA]</scope>
    <source>
        <strain evidence="2 3">NB097-1</strain>
    </source>
</reference>